<keyword evidence="9" id="KW-1185">Reference proteome</keyword>
<evidence type="ECO:0000256" key="3">
    <source>
        <dbReference type="ARBA" id="ARBA00009481"/>
    </source>
</evidence>
<dbReference type="PANTHER" id="PTHR46132">
    <property type="entry name" value="DIGALACTOSYLDIACYLGLYCEROL SYNTHASE 2, CHLOROPLASTIC"/>
    <property type="match status" value="1"/>
</dbReference>
<gene>
    <name evidence="8" type="ORF">Nepgr_033140</name>
</gene>
<dbReference type="GO" id="GO:0019375">
    <property type="term" value="P:galactolipid biosynthetic process"/>
    <property type="evidence" value="ECO:0007669"/>
    <property type="project" value="TreeGrafter"/>
</dbReference>
<sequence length="111" mass="12305">MMEEPAPLRDQQTHELSWVAATGRFLRAAKLDEARIASSASKTPPKKFASISLDMRKIIEDASAFVHFTASGFELPRNAFGAIPGTLHLEEEQFKELGLPFDAGKQNPKKH</sequence>
<keyword evidence="6" id="KW-0808">Transferase</keyword>
<comment type="similarity">
    <text evidence="3">Belongs to the glycosyltransferase group 1 family. Glycosyltransferase 4 subfamily.</text>
</comment>
<reference evidence="8" key="1">
    <citation type="submission" date="2023-05" db="EMBL/GenBank/DDBJ databases">
        <title>Nepenthes gracilis genome sequencing.</title>
        <authorList>
            <person name="Fukushima K."/>
        </authorList>
    </citation>
    <scope>NUCLEOTIDE SEQUENCE</scope>
    <source>
        <strain evidence="8">SING2019-196</strain>
    </source>
</reference>
<evidence type="ECO:0000256" key="5">
    <source>
        <dbReference type="ARBA" id="ARBA00022640"/>
    </source>
</evidence>
<dbReference type="AlphaFoldDB" id="A0AAD3TKV1"/>
<protein>
    <submittedName>
        <fullName evidence="8">Uncharacterized protein</fullName>
    </submittedName>
</protein>
<keyword evidence="5" id="KW-0934">Plastid</keyword>
<evidence type="ECO:0000256" key="6">
    <source>
        <dbReference type="ARBA" id="ARBA00022679"/>
    </source>
</evidence>
<name>A0AAD3TKV1_NEPGR</name>
<evidence type="ECO:0000256" key="4">
    <source>
        <dbReference type="ARBA" id="ARBA00022528"/>
    </source>
</evidence>
<comment type="subcellular location">
    <subcellularLocation>
        <location evidence="2">Membrane</location>
    </subcellularLocation>
    <subcellularLocation>
        <location evidence="1">Plastid</location>
        <location evidence="1">Chloroplast</location>
    </subcellularLocation>
</comment>
<dbReference type="Proteomes" id="UP001279734">
    <property type="component" value="Unassembled WGS sequence"/>
</dbReference>
<dbReference type="EMBL" id="BSYO01000040">
    <property type="protein sequence ID" value="GMH31297.1"/>
    <property type="molecule type" value="Genomic_DNA"/>
</dbReference>
<dbReference type="GO" id="GO:0046481">
    <property type="term" value="F:digalactosyldiacylglycerol synthase activity"/>
    <property type="evidence" value="ECO:0007669"/>
    <property type="project" value="InterPro"/>
</dbReference>
<evidence type="ECO:0000256" key="1">
    <source>
        <dbReference type="ARBA" id="ARBA00004229"/>
    </source>
</evidence>
<comment type="caution">
    <text evidence="8">The sequence shown here is derived from an EMBL/GenBank/DDBJ whole genome shotgun (WGS) entry which is preliminary data.</text>
</comment>
<evidence type="ECO:0000313" key="9">
    <source>
        <dbReference type="Proteomes" id="UP001279734"/>
    </source>
</evidence>
<dbReference type="GO" id="GO:0009707">
    <property type="term" value="C:chloroplast outer membrane"/>
    <property type="evidence" value="ECO:0007669"/>
    <property type="project" value="TreeGrafter"/>
</dbReference>
<evidence type="ECO:0000256" key="2">
    <source>
        <dbReference type="ARBA" id="ARBA00004370"/>
    </source>
</evidence>
<proteinExistence type="inferred from homology"/>
<organism evidence="8 9">
    <name type="scientific">Nepenthes gracilis</name>
    <name type="common">Slender pitcher plant</name>
    <dbReference type="NCBI Taxonomy" id="150966"/>
    <lineage>
        <taxon>Eukaryota</taxon>
        <taxon>Viridiplantae</taxon>
        <taxon>Streptophyta</taxon>
        <taxon>Embryophyta</taxon>
        <taxon>Tracheophyta</taxon>
        <taxon>Spermatophyta</taxon>
        <taxon>Magnoliopsida</taxon>
        <taxon>eudicotyledons</taxon>
        <taxon>Gunneridae</taxon>
        <taxon>Pentapetalae</taxon>
        <taxon>Caryophyllales</taxon>
        <taxon>Nepenthaceae</taxon>
        <taxon>Nepenthes</taxon>
    </lineage>
</organism>
<dbReference type="PANTHER" id="PTHR46132:SF1">
    <property type="entry name" value="DIGALACTOSYLDIACYLGLYCEROL SYNTHASE 2, CHLOROPLASTIC"/>
    <property type="match status" value="1"/>
</dbReference>
<evidence type="ECO:0000256" key="7">
    <source>
        <dbReference type="ARBA" id="ARBA00023136"/>
    </source>
</evidence>
<evidence type="ECO:0000313" key="8">
    <source>
        <dbReference type="EMBL" id="GMH31297.1"/>
    </source>
</evidence>
<accession>A0AAD3TKV1</accession>
<keyword evidence="7" id="KW-0472">Membrane</keyword>
<dbReference type="InterPro" id="IPR044525">
    <property type="entry name" value="DGDG1/2"/>
</dbReference>
<keyword evidence="4" id="KW-0150">Chloroplast</keyword>